<dbReference type="InterPro" id="IPR031348">
    <property type="entry name" value="PigL_N"/>
</dbReference>
<gene>
    <name evidence="3" type="ORF">PDIGIT_LOCUS7771</name>
</gene>
<proteinExistence type="predicted"/>
<dbReference type="EMBL" id="CAOQHR010000005">
    <property type="protein sequence ID" value="CAI6334705.1"/>
    <property type="molecule type" value="Genomic_DNA"/>
</dbReference>
<evidence type="ECO:0000256" key="1">
    <source>
        <dbReference type="SAM" id="Coils"/>
    </source>
</evidence>
<evidence type="ECO:0000313" key="3">
    <source>
        <dbReference type="EMBL" id="CAI6334705.1"/>
    </source>
</evidence>
<dbReference type="Proteomes" id="UP001152607">
    <property type="component" value="Unassembled WGS sequence"/>
</dbReference>
<keyword evidence="4" id="KW-1185">Reference proteome</keyword>
<feature type="domain" description="Azaphilone pigments biosynthesis cluster protein L N-terminal" evidence="2">
    <location>
        <begin position="1"/>
        <end position="202"/>
    </location>
</feature>
<evidence type="ECO:0000259" key="2">
    <source>
        <dbReference type="Pfam" id="PF17111"/>
    </source>
</evidence>
<accession>A0A9W4UEW0</accession>
<keyword evidence="1" id="KW-0175">Coiled coil</keyword>
<comment type="caution">
    <text evidence="3">The sequence shown here is derived from an EMBL/GenBank/DDBJ whole genome shotgun (WGS) entry which is preliminary data.</text>
</comment>
<dbReference type="Pfam" id="PF17111">
    <property type="entry name" value="PigL_N"/>
    <property type="match status" value="1"/>
</dbReference>
<protein>
    <recommendedName>
        <fullName evidence="2">Azaphilone pigments biosynthesis cluster protein L N-terminal domain-containing protein</fullName>
    </recommendedName>
</protein>
<reference evidence="3" key="1">
    <citation type="submission" date="2023-01" db="EMBL/GenBank/DDBJ databases">
        <authorList>
            <person name="Van Ghelder C."/>
            <person name="Rancurel C."/>
        </authorList>
    </citation>
    <scope>NUCLEOTIDE SEQUENCE</scope>
    <source>
        <strain evidence="3">CNCM I-4278</strain>
    </source>
</reference>
<organism evidence="3 4">
    <name type="scientific">Periconia digitata</name>
    <dbReference type="NCBI Taxonomy" id="1303443"/>
    <lineage>
        <taxon>Eukaryota</taxon>
        <taxon>Fungi</taxon>
        <taxon>Dikarya</taxon>
        <taxon>Ascomycota</taxon>
        <taxon>Pezizomycotina</taxon>
        <taxon>Dothideomycetes</taxon>
        <taxon>Pleosporomycetidae</taxon>
        <taxon>Pleosporales</taxon>
        <taxon>Massarineae</taxon>
        <taxon>Periconiaceae</taxon>
        <taxon>Periconia</taxon>
    </lineage>
</organism>
<dbReference type="AlphaFoldDB" id="A0A9W4UEW0"/>
<dbReference type="OrthoDB" id="432483at2759"/>
<evidence type="ECO:0000313" key="4">
    <source>
        <dbReference type="Proteomes" id="UP001152607"/>
    </source>
</evidence>
<name>A0A9W4UEW0_9PLEO</name>
<sequence>MDPFSITAGAIGIAGVAATSIQQLRSLISGLTEAQDVLRDVKITLDNIVQPLSAISAIVTDDSTADMAKECLRKTGVADAVNACGDACSDFNKKLAKWTKHSTDKKLSLRDRLTVGLWNKEKMRTFRTRVQSCQTEVQFAVSITQLMVQLRSEKSSETHRSGVERQLQTLEFKIQEHLDSTKKQLQDAQARKVELEEDEDEEEDDAQRMLAIQEVKEQERLLEANQVSCGVMHSQVEALSRQDISNVETLDNSEAYVGMPSSVAGKIDQRIKDVRTVNGSRAVIGVFDGDFTPRGR</sequence>
<feature type="coiled-coil region" evidence="1">
    <location>
        <begin position="178"/>
        <end position="205"/>
    </location>
</feature>